<keyword evidence="1" id="KW-0812">Transmembrane</keyword>
<dbReference type="Proteomes" id="UP000177325">
    <property type="component" value="Unassembled WGS sequence"/>
</dbReference>
<keyword evidence="1" id="KW-1133">Transmembrane helix</keyword>
<keyword evidence="1" id="KW-0472">Membrane</keyword>
<evidence type="ECO:0000313" key="2">
    <source>
        <dbReference type="EMBL" id="OGG84509.1"/>
    </source>
</evidence>
<accession>A0A1F6FF71</accession>
<dbReference type="EMBL" id="MFMM01000001">
    <property type="protein sequence ID" value="OGG84509.1"/>
    <property type="molecule type" value="Genomic_DNA"/>
</dbReference>
<dbReference type="STRING" id="1798525.A3G90_00225"/>
<evidence type="ECO:0000313" key="3">
    <source>
        <dbReference type="Proteomes" id="UP000177325"/>
    </source>
</evidence>
<feature type="transmembrane region" description="Helical" evidence="1">
    <location>
        <begin position="88"/>
        <end position="110"/>
    </location>
</feature>
<sequence>MSGIKDQENIDELRKRLYDRDFSGTANTRHQLPKTEVDVSRGWATSAPRVVPVAPPVVDEPPQTRPPELDMKIEEEETLPRKRSYRMIILLVSIACFIVVAIISSLYLFFGNNQISARNISINIEAPFSIAAGEQVPMQISVSNQNSVPIQAATLIVNYPIGTKTNDAETKDLYEQRIPIESIAAGEAINIPLNALFFGEENEEKEVRATIEYRVNGSNGTFFKEAESVKIKINSSPLVIRVDAIERASSGQEIEVTLTVQSNTSAVQRNILITANYPNSFSFLRSEPSPSYGQNTWIISEIAPEGSQVIKLRGRISGVANEESELQFLAGTPRSDNQFVMSSIMTQAKTTYTIEHPFIDVLVSVNGDKDGAAVVEAGKEAGVVISITNTLDETIYDMRVEVSPKGNLIRDNLLNIKGGFYDSTNKVIRYEVAGMEDLAEVRPGESREFLFFVKPDINQQTASFDISTNVYARRVREAGAAEEIVGTAVAEAKYESQLELRAQAGRNDGPFVDTGPLPPIANQDTTYTLTFEIEAGANDLTAAVMTTSLPQHVAWLDNFEGEGTVEYNPVAKQIRWNVGAMSAKTSKQLKVQVSLLPSVTQVGTNPTLVGSQEVRATDRFTETTVRVVNALLTNELSREAGYGRDNGRVEAD</sequence>
<protein>
    <recommendedName>
        <fullName evidence="4">DUF11 domain-containing protein</fullName>
    </recommendedName>
</protein>
<dbReference type="AlphaFoldDB" id="A0A1F6FF71"/>
<reference evidence="2 3" key="1">
    <citation type="journal article" date="2016" name="Nat. Commun.">
        <title>Thousands of microbial genomes shed light on interconnected biogeochemical processes in an aquifer system.</title>
        <authorList>
            <person name="Anantharaman K."/>
            <person name="Brown C.T."/>
            <person name="Hug L.A."/>
            <person name="Sharon I."/>
            <person name="Castelle C.J."/>
            <person name="Probst A.J."/>
            <person name="Thomas B.C."/>
            <person name="Singh A."/>
            <person name="Wilkins M.J."/>
            <person name="Karaoz U."/>
            <person name="Brodie E.L."/>
            <person name="Williams K.H."/>
            <person name="Hubbard S.S."/>
            <person name="Banfield J.F."/>
        </authorList>
    </citation>
    <scope>NUCLEOTIDE SEQUENCE [LARGE SCALE GENOMIC DNA]</scope>
</reference>
<comment type="caution">
    <text evidence="2">The sequence shown here is derived from an EMBL/GenBank/DDBJ whole genome shotgun (WGS) entry which is preliminary data.</text>
</comment>
<evidence type="ECO:0008006" key="4">
    <source>
        <dbReference type="Google" id="ProtNLM"/>
    </source>
</evidence>
<organism evidence="2 3">
    <name type="scientific">Candidatus Kaiserbacteria bacterium RIFCSPLOWO2_12_FULL_45_26</name>
    <dbReference type="NCBI Taxonomy" id="1798525"/>
    <lineage>
        <taxon>Bacteria</taxon>
        <taxon>Candidatus Kaiseribacteriota</taxon>
    </lineage>
</organism>
<gene>
    <name evidence="2" type="ORF">A3G90_00225</name>
</gene>
<evidence type="ECO:0000256" key="1">
    <source>
        <dbReference type="SAM" id="Phobius"/>
    </source>
</evidence>
<dbReference type="Gene3D" id="2.60.40.1170">
    <property type="entry name" value="Mu homology domain, subdomain B"/>
    <property type="match status" value="1"/>
</dbReference>
<proteinExistence type="predicted"/>
<name>A0A1F6FF71_9BACT</name>